<evidence type="ECO:0000313" key="1">
    <source>
        <dbReference type="EMBL" id="DAE14411.1"/>
    </source>
</evidence>
<proteinExistence type="predicted"/>
<reference evidence="1" key="1">
    <citation type="journal article" date="2021" name="Proc. Natl. Acad. Sci. U.S.A.">
        <title>A Catalog of Tens of Thousands of Viruses from Human Metagenomes Reveals Hidden Associations with Chronic Diseases.</title>
        <authorList>
            <person name="Tisza M.J."/>
            <person name="Buck C.B."/>
        </authorList>
    </citation>
    <scope>NUCLEOTIDE SEQUENCE</scope>
    <source>
        <strain evidence="1">CtIHi3</strain>
    </source>
</reference>
<organism evidence="1">
    <name type="scientific">Phage sp. ctIHi3</name>
    <dbReference type="NCBI Taxonomy" id="2825791"/>
    <lineage>
        <taxon>Viruses</taxon>
    </lineage>
</organism>
<name>A0A8S5Q6J9_9VIRU</name>
<accession>A0A8S5Q6J9</accession>
<dbReference type="EMBL" id="BK015582">
    <property type="protein sequence ID" value="DAE14411.1"/>
    <property type="molecule type" value="Genomic_DNA"/>
</dbReference>
<sequence length="102" mass="11172">MKWDDKSLKKLKELCYKGVPNRAIASHFGVPLSEIHSARSRYNLTMDKVGSGSSLVKCDCCCSLCSSTTTYIMPDGVEAELCKHCEAVNDFLAAHQAPGDEE</sequence>
<protein>
    <submittedName>
        <fullName evidence="1">GcrA cell cycle regulator</fullName>
    </submittedName>
</protein>